<sequence>LHHLIVNRLFWGELNEPRIDKGHTAHQQKHTYKAGSDGQDNQRCPESPVHCRQKERKKEREGEKKVQRNEFAAIGLINTDTKSNKRSPGYLVHLKPWECVSSYSTADLDGLAPLPLAAQQSRIGMNGQSPVGIDLKSEECELLEKGLPIVRSIVYPFLAKTTISQLLHSPSLPAKSLGGTGCSPKETENEGEANIGPVPLVIVPNSRDAKEDEDEGVAHAAPHLHEVFNRCVGLEGDVGFHITLHTQGTRYDSEEGEKSNLVMKQGDIPQLESICLTYHIERKSDAKDIPDCSHHSIQEDGTNVLKKRATWHEIACIQDNGGQEIEEEDITVHNG</sequence>
<feature type="non-terminal residue" evidence="2">
    <location>
        <position position="1"/>
    </location>
</feature>
<organism evidence="2 3">
    <name type="scientific">Ophiophagus hannah</name>
    <name type="common">King cobra</name>
    <name type="synonym">Naja hannah</name>
    <dbReference type="NCBI Taxonomy" id="8665"/>
    <lineage>
        <taxon>Eukaryota</taxon>
        <taxon>Metazoa</taxon>
        <taxon>Chordata</taxon>
        <taxon>Craniata</taxon>
        <taxon>Vertebrata</taxon>
        <taxon>Euteleostomi</taxon>
        <taxon>Lepidosauria</taxon>
        <taxon>Squamata</taxon>
        <taxon>Bifurcata</taxon>
        <taxon>Unidentata</taxon>
        <taxon>Episquamata</taxon>
        <taxon>Toxicofera</taxon>
        <taxon>Serpentes</taxon>
        <taxon>Colubroidea</taxon>
        <taxon>Elapidae</taxon>
        <taxon>Elapinae</taxon>
        <taxon>Ophiophagus</taxon>
    </lineage>
</organism>
<name>V8NKR7_OPHHA</name>
<protein>
    <submittedName>
        <fullName evidence="2">Uncharacterized protein</fullName>
    </submittedName>
</protein>
<accession>V8NKR7</accession>
<comment type="caution">
    <text evidence="2">The sequence shown here is derived from an EMBL/GenBank/DDBJ whole genome shotgun (WGS) entry which is preliminary data.</text>
</comment>
<reference evidence="2 3" key="1">
    <citation type="journal article" date="2013" name="Proc. Natl. Acad. Sci. U.S.A.">
        <title>The king cobra genome reveals dynamic gene evolution and adaptation in the snake venom system.</title>
        <authorList>
            <person name="Vonk F.J."/>
            <person name="Casewell N.R."/>
            <person name="Henkel C.V."/>
            <person name="Heimberg A.M."/>
            <person name="Jansen H.J."/>
            <person name="McCleary R.J."/>
            <person name="Kerkkamp H.M."/>
            <person name="Vos R.A."/>
            <person name="Guerreiro I."/>
            <person name="Calvete J.J."/>
            <person name="Wuster W."/>
            <person name="Woods A.E."/>
            <person name="Logan J.M."/>
            <person name="Harrison R.A."/>
            <person name="Castoe T.A."/>
            <person name="de Koning A.P."/>
            <person name="Pollock D.D."/>
            <person name="Yandell M."/>
            <person name="Calderon D."/>
            <person name="Renjifo C."/>
            <person name="Currier R.B."/>
            <person name="Salgado D."/>
            <person name="Pla D."/>
            <person name="Sanz L."/>
            <person name="Hyder A.S."/>
            <person name="Ribeiro J.M."/>
            <person name="Arntzen J.W."/>
            <person name="van den Thillart G.E."/>
            <person name="Boetzer M."/>
            <person name="Pirovano W."/>
            <person name="Dirks R.P."/>
            <person name="Spaink H.P."/>
            <person name="Duboule D."/>
            <person name="McGlinn E."/>
            <person name="Kini R.M."/>
            <person name="Richardson M.K."/>
        </authorList>
    </citation>
    <scope>NUCLEOTIDE SEQUENCE</scope>
    <source>
        <tissue evidence="2">Blood</tissue>
    </source>
</reference>
<keyword evidence="3" id="KW-1185">Reference proteome</keyword>
<dbReference type="EMBL" id="AZIM01003012">
    <property type="protein sequence ID" value="ETE62879.1"/>
    <property type="molecule type" value="Genomic_DNA"/>
</dbReference>
<feature type="non-terminal residue" evidence="2">
    <location>
        <position position="335"/>
    </location>
</feature>
<gene>
    <name evidence="2" type="ORF">L345_11361</name>
</gene>
<dbReference type="Proteomes" id="UP000018936">
    <property type="component" value="Unassembled WGS sequence"/>
</dbReference>
<evidence type="ECO:0000313" key="2">
    <source>
        <dbReference type="EMBL" id="ETE62879.1"/>
    </source>
</evidence>
<proteinExistence type="predicted"/>
<dbReference type="AlphaFoldDB" id="V8NKR7"/>
<evidence type="ECO:0000313" key="3">
    <source>
        <dbReference type="Proteomes" id="UP000018936"/>
    </source>
</evidence>
<feature type="compositionally biased region" description="Basic and acidic residues" evidence="1">
    <location>
        <begin position="56"/>
        <end position="65"/>
    </location>
</feature>
<evidence type="ECO:0000256" key="1">
    <source>
        <dbReference type="SAM" id="MobiDB-lite"/>
    </source>
</evidence>
<feature type="region of interest" description="Disordered" evidence="1">
    <location>
        <begin position="23"/>
        <end position="65"/>
    </location>
</feature>